<dbReference type="EMBL" id="GL379919">
    <property type="protein sequence ID" value="EGT35110.1"/>
    <property type="molecule type" value="Genomic_DNA"/>
</dbReference>
<proteinExistence type="predicted"/>
<feature type="compositionally biased region" description="Polar residues" evidence="1">
    <location>
        <begin position="168"/>
        <end position="179"/>
    </location>
</feature>
<sequence length="289" mass="33119">MTSSPKTNSSLDKELFRRLSVSLVFSWRLRQQYRSRSKTEEAKKLILVELGKVGGKKPSNCDFGRCQESLKMLEELDNDFGEHETKESVIEELKRGIEGLKTKLWEKKRLQEAVEEEIKDLKHELKDLRRENDSISEKIGKTSGRRHKKRSKKSKRSEKDQEKRVCTSEIQTKDASQSLPDAIDNDQAATSNSCGEQQKLVKRDFSKTSEAKEMNKGPTATEQRIEPRASLMRTSEGSDAPEKARDVTSNVLENREDERSIQSSVPQCHSFLDCHASDHYQINIVYADL</sequence>
<protein>
    <submittedName>
        <fullName evidence="2">Uncharacterized protein</fullName>
    </submittedName>
</protein>
<dbReference type="HOGENOM" id="CLU_963862_0_0_1"/>
<organism evidence="3">
    <name type="scientific">Caenorhabditis brenneri</name>
    <name type="common">Nematode worm</name>
    <dbReference type="NCBI Taxonomy" id="135651"/>
    <lineage>
        <taxon>Eukaryota</taxon>
        <taxon>Metazoa</taxon>
        <taxon>Ecdysozoa</taxon>
        <taxon>Nematoda</taxon>
        <taxon>Chromadorea</taxon>
        <taxon>Rhabditida</taxon>
        <taxon>Rhabditina</taxon>
        <taxon>Rhabditomorpha</taxon>
        <taxon>Rhabditoidea</taxon>
        <taxon>Rhabditidae</taxon>
        <taxon>Peloderinae</taxon>
        <taxon>Caenorhabditis</taxon>
    </lineage>
</organism>
<keyword evidence="3" id="KW-1185">Reference proteome</keyword>
<feature type="compositionally biased region" description="Basic residues" evidence="1">
    <location>
        <begin position="143"/>
        <end position="156"/>
    </location>
</feature>
<feature type="compositionally biased region" description="Basic and acidic residues" evidence="1">
    <location>
        <begin position="199"/>
        <end position="215"/>
    </location>
</feature>
<evidence type="ECO:0000313" key="3">
    <source>
        <dbReference type="Proteomes" id="UP000008068"/>
    </source>
</evidence>
<evidence type="ECO:0000256" key="1">
    <source>
        <dbReference type="SAM" id="MobiDB-lite"/>
    </source>
</evidence>
<evidence type="ECO:0000313" key="2">
    <source>
        <dbReference type="EMBL" id="EGT35110.1"/>
    </source>
</evidence>
<accession>G0NP68</accession>
<gene>
    <name evidence="2" type="ORF">CAEBREN_18335</name>
</gene>
<dbReference type="InParanoid" id="G0NP68"/>
<feature type="region of interest" description="Disordered" evidence="1">
    <location>
        <begin position="132"/>
        <end position="263"/>
    </location>
</feature>
<name>G0NP68_CAEBE</name>
<feature type="compositionally biased region" description="Polar residues" evidence="1">
    <location>
        <begin position="187"/>
        <end position="196"/>
    </location>
</feature>
<reference evidence="3" key="1">
    <citation type="submission" date="2011-07" db="EMBL/GenBank/DDBJ databases">
        <authorList>
            <consortium name="Caenorhabditis brenneri Sequencing and Analysis Consortium"/>
            <person name="Wilson R.K."/>
        </authorList>
    </citation>
    <scope>NUCLEOTIDE SEQUENCE [LARGE SCALE GENOMIC DNA]</scope>
    <source>
        <strain evidence="3">PB2801</strain>
    </source>
</reference>
<feature type="compositionally biased region" description="Basic and acidic residues" evidence="1">
    <location>
        <begin position="157"/>
        <end position="166"/>
    </location>
</feature>
<dbReference type="AlphaFoldDB" id="G0NP68"/>
<dbReference type="Proteomes" id="UP000008068">
    <property type="component" value="Unassembled WGS sequence"/>
</dbReference>